<dbReference type="AlphaFoldDB" id="A0A239FBV5"/>
<proteinExistence type="predicted"/>
<organism evidence="5 6">
    <name type="scientific">Geodermatophilus saharensis</name>
    <dbReference type="NCBI Taxonomy" id="1137994"/>
    <lineage>
        <taxon>Bacteria</taxon>
        <taxon>Bacillati</taxon>
        <taxon>Actinomycetota</taxon>
        <taxon>Actinomycetes</taxon>
        <taxon>Geodermatophilales</taxon>
        <taxon>Geodermatophilaceae</taxon>
        <taxon>Geodermatophilus</taxon>
    </lineage>
</organism>
<evidence type="ECO:0000313" key="6">
    <source>
        <dbReference type="Proteomes" id="UP000198386"/>
    </source>
</evidence>
<feature type="region of interest" description="Disordered" evidence="2">
    <location>
        <begin position="26"/>
        <end position="70"/>
    </location>
</feature>
<keyword evidence="6" id="KW-1185">Reference proteome</keyword>
<feature type="domain" description="YNCE-like beta-propeller" evidence="4">
    <location>
        <begin position="290"/>
        <end position="395"/>
    </location>
</feature>
<keyword evidence="1 3" id="KW-0732">Signal</keyword>
<reference evidence="6" key="1">
    <citation type="submission" date="2017-06" db="EMBL/GenBank/DDBJ databases">
        <authorList>
            <person name="Varghese N."/>
            <person name="Submissions S."/>
        </authorList>
    </citation>
    <scope>NUCLEOTIDE SEQUENCE [LARGE SCALE GENOMIC DNA]</scope>
    <source>
        <strain evidence="6">DSM 45423</strain>
    </source>
</reference>
<dbReference type="Proteomes" id="UP000198386">
    <property type="component" value="Unassembled WGS sequence"/>
</dbReference>
<dbReference type="RefSeq" id="WP_217897374.1">
    <property type="nucleotide sequence ID" value="NZ_FZOH01000005.1"/>
</dbReference>
<gene>
    <name evidence="5" type="ORF">SAMN04488107_2942</name>
</gene>
<name>A0A239FBV5_9ACTN</name>
<dbReference type="PANTHER" id="PTHR47197:SF3">
    <property type="entry name" value="DIHYDRO-HEME D1 DEHYDROGENASE"/>
    <property type="match status" value="1"/>
</dbReference>
<accession>A0A239FBV5</accession>
<evidence type="ECO:0000259" key="4">
    <source>
        <dbReference type="Pfam" id="PF21783"/>
    </source>
</evidence>
<dbReference type="PROSITE" id="PS51257">
    <property type="entry name" value="PROKAR_LIPOPROTEIN"/>
    <property type="match status" value="1"/>
</dbReference>
<feature type="chain" id="PRO_5012127673" evidence="3">
    <location>
        <begin position="26"/>
        <end position="412"/>
    </location>
</feature>
<dbReference type="InterPro" id="IPR051200">
    <property type="entry name" value="Host-pathogen_enzymatic-act"/>
</dbReference>
<evidence type="ECO:0000313" key="5">
    <source>
        <dbReference type="EMBL" id="SNS54255.1"/>
    </source>
</evidence>
<evidence type="ECO:0000256" key="2">
    <source>
        <dbReference type="SAM" id="MobiDB-lite"/>
    </source>
</evidence>
<dbReference type="PANTHER" id="PTHR47197">
    <property type="entry name" value="PROTEIN NIRF"/>
    <property type="match status" value="1"/>
</dbReference>
<feature type="compositionally biased region" description="Low complexity" evidence="2">
    <location>
        <begin position="39"/>
        <end position="64"/>
    </location>
</feature>
<evidence type="ECO:0000256" key="1">
    <source>
        <dbReference type="ARBA" id="ARBA00022729"/>
    </source>
</evidence>
<evidence type="ECO:0000256" key="3">
    <source>
        <dbReference type="SAM" id="SignalP"/>
    </source>
</evidence>
<dbReference type="Gene3D" id="2.130.10.10">
    <property type="entry name" value="YVTN repeat-like/Quinoprotein amine dehydrogenase"/>
    <property type="match status" value="2"/>
</dbReference>
<dbReference type="EMBL" id="FZOH01000005">
    <property type="protein sequence ID" value="SNS54255.1"/>
    <property type="molecule type" value="Genomic_DNA"/>
</dbReference>
<feature type="signal peptide" evidence="3">
    <location>
        <begin position="1"/>
        <end position="25"/>
    </location>
</feature>
<dbReference type="Pfam" id="PF21783">
    <property type="entry name" value="YNCE"/>
    <property type="match status" value="1"/>
</dbReference>
<sequence length="412" mass="43186">MTVRNAGAALGAALLVLVSGCSSGAADDAGDHHEGHTGAASSSPPAPTTPSESPAPSTTAEPTPVVANQLPGMPPVVDAANVYSETAAGMLAPAAQAARPMVYVPHNSGEVWEIDPVTLEVVARFPAGLEVQHVVPSWDMTTLYATDDVGNTITPIDPVTGRNGPRIPVDDPYNMYFTPDGAAAISVAEARRSLVFYDPHTWAEQSRLEIPDCAGIDHADFTPDGRTAVFSCEFAGRVAVVDIPSRTVVRLIDMPTMNHHMGPQDVKLSPDGSRFYVADSDQGGLWVLDGAATQVIGEIPTGPGAHGLYPSRDATQLYVTNRKDNSVSVLDANTGAPITKWTIPGPSSPDMGGVTADGTQLWLSGRYDAEVYVLSTADGHLMARIPVADSPHGLCVWPQPGRYSLGHTGVTR</sequence>
<protein>
    <submittedName>
        <fullName evidence="5">40-residue YVTN family beta-propeller repeat-containing protein</fullName>
    </submittedName>
</protein>
<dbReference type="InterPro" id="IPR015943">
    <property type="entry name" value="WD40/YVTN_repeat-like_dom_sf"/>
</dbReference>
<dbReference type="InterPro" id="IPR048433">
    <property type="entry name" value="YNCE-like_beta-prop"/>
</dbReference>
<dbReference type="InterPro" id="IPR011045">
    <property type="entry name" value="N2O_reductase_N"/>
</dbReference>
<dbReference type="SUPFAM" id="SSF50974">
    <property type="entry name" value="Nitrous oxide reductase, N-terminal domain"/>
    <property type="match status" value="1"/>
</dbReference>